<dbReference type="InterPro" id="IPR028994">
    <property type="entry name" value="Integrin_alpha_N"/>
</dbReference>
<dbReference type="Pfam" id="PF13517">
    <property type="entry name" value="FG-GAP_3"/>
    <property type="match status" value="1"/>
</dbReference>
<dbReference type="Proteomes" id="UP001190700">
    <property type="component" value="Unassembled WGS sequence"/>
</dbReference>
<dbReference type="AlphaFoldDB" id="A0AAE0C7V4"/>
<organism evidence="2 3">
    <name type="scientific">Cymbomonas tetramitiformis</name>
    <dbReference type="NCBI Taxonomy" id="36881"/>
    <lineage>
        <taxon>Eukaryota</taxon>
        <taxon>Viridiplantae</taxon>
        <taxon>Chlorophyta</taxon>
        <taxon>Pyramimonadophyceae</taxon>
        <taxon>Pyramimonadales</taxon>
        <taxon>Pyramimonadaceae</taxon>
        <taxon>Cymbomonas</taxon>
    </lineage>
</organism>
<dbReference type="EMBL" id="LGRX02027467">
    <property type="protein sequence ID" value="KAK3249319.1"/>
    <property type="molecule type" value="Genomic_DNA"/>
</dbReference>
<evidence type="ECO:0000256" key="1">
    <source>
        <dbReference type="ARBA" id="ARBA00022729"/>
    </source>
</evidence>
<protein>
    <recommendedName>
        <fullName evidence="4">VCBS repeat-containing protein</fullName>
    </recommendedName>
</protein>
<evidence type="ECO:0000313" key="2">
    <source>
        <dbReference type="EMBL" id="KAK3249319.1"/>
    </source>
</evidence>
<evidence type="ECO:0000313" key="3">
    <source>
        <dbReference type="Proteomes" id="UP001190700"/>
    </source>
</evidence>
<gene>
    <name evidence="2" type="ORF">CYMTET_41264</name>
</gene>
<dbReference type="InterPro" id="IPR013517">
    <property type="entry name" value="FG-GAP"/>
</dbReference>
<dbReference type="Gene3D" id="2.130.10.130">
    <property type="entry name" value="Integrin alpha, N-terminal"/>
    <property type="match status" value="1"/>
</dbReference>
<keyword evidence="1" id="KW-0732">Signal</keyword>
<name>A0AAE0C7V4_9CHLO</name>
<reference evidence="2 3" key="1">
    <citation type="journal article" date="2015" name="Genome Biol. Evol.">
        <title>Comparative Genomics of a Bacterivorous Green Alga Reveals Evolutionary Causalities and Consequences of Phago-Mixotrophic Mode of Nutrition.</title>
        <authorList>
            <person name="Burns J.A."/>
            <person name="Paasch A."/>
            <person name="Narechania A."/>
            <person name="Kim E."/>
        </authorList>
    </citation>
    <scope>NUCLEOTIDE SEQUENCE [LARGE SCALE GENOMIC DNA]</scope>
    <source>
        <strain evidence="2 3">PLY_AMNH</strain>
    </source>
</reference>
<sequence length="259" mass="29677">MHMVYKYDTFYDNYTTYQYKNHSHIFACVAVVASTSELSRYTIRRINELHEDTSSYTISDNIIIRNALIRPLFIHDVNKDGFLDLAIGTQGNFYDCENSCDKSGGIYVVYGTDNENEYTEIAVRDSSDGTSNVNNSYGYNFVWDIHGDDVDGDGDIDLVVALKPNSTSFEIHLYLYEEDKTYSSTTIVLHSGLANSTELQPVMLRMVDIDQDGLKDVVYVSTTPLITAWHGDSENSYVKDLNYEVFCLYRELCWVVRHR</sequence>
<evidence type="ECO:0008006" key="4">
    <source>
        <dbReference type="Google" id="ProtNLM"/>
    </source>
</evidence>
<dbReference type="SUPFAM" id="SSF69318">
    <property type="entry name" value="Integrin alpha N-terminal domain"/>
    <property type="match status" value="1"/>
</dbReference>
<accession>A0AAE0C7V4</accession>
<proteinExistence type="predicted"/>
<keyword evidence="3" id="KW-1185">Reference proteome</keyword>
<comment type="caution">
    <text evidence="2">The sequence shown here is derived from an EMBL/GenBank/DDBJ whole genome shotgun (WGS) entry which is preliminary data.</text>
</comment>